<organism evidence="2 3">
    <name type="scientific">Streptacidiphilus jiangxiensis</name>
    <dbReference type="NCBI Taxonomy" id="235985"/>
    <lineage>
        <taxon>Bacteria</taxon>
        <taxon>Bacillati</taxon>
        <taxon>Actinomycetota</taxon>
        <taxon>Actinomycetes</taxon>
        <taxon>Kitasatosporales</taxon>
        <taxon>Streptomycetaceae</taxon>
        <taxon>Streptacidiphilus</taxon>
    </lineage>
</organism>
<evidence type="ECO:0008006" key="4">
    <source>
        <dbReference type="Google" id="ProtNLM"/>
    </source>
</evidence>
<proteinExistence type="predicted"/>
<evidence type="ECO:0000313" key="3">
    <source>
        <dbReference type="Proteomes" id="UP000183015"/>
    </source>
</evidence>
<sequence length="126" mass="13398">MKATTLSFPMHTQLIAFGLELAAIASLGAWAWHTTSGTLRIPATIGLPLLAAAAWGTFATARAQVSGTSVVEIPGVLRLGLELLILGGAALALFDMGSRTPALFYSAVLVLQLLMTKDRLWWLLNH</sequence>
<evidence type="ECO:0000313" key="2">
    <source>
        <dbReference type="EMBL" id="SEK59182.1"/>
    </source>
</evidence>
<dbReference type="EMBL" id="FOAZ01000002">
    <property type="protein sequence ID" value="SEK59182.1"/>
    <property type="molecule type" value="Genomic_DNA"/>
</dbReference>
<feature type="transmembrane region" description="Helical" evidence="1">
    <location>
        <begin position="45"/>
        <end position="63"/>
    </location>
</feature>
<feature type="transmembrane region" description="Helical" evidence="1">
    <location>
        <begin position="12"/>
        <end position="33"/>
    </location>
</feature>
<dbReference type="Proteomes" id="UP000183015">
    <property type="component" value="Unassembled WGS sequence"/>
</dbReference>
<accession>A0A1H7IBD5</accession>
<dbReference type="AlphaFoldDB" id="A0A1H7IBD5"/>
<keyword evidence="1" id="KW-0812">Transmembrane</keyword>
<reference evidence="3" key="1">
    <citation type="submission" date="2016-10" db="EMBL/GenBank/DDBJ databases">
        <authorList>
            <person name="Varghese N."/>
        </authorList>
    </citation>
    <scope>NUCLEOTIDE SEQUENCE [LARGE SCALE GENOMIC DNA]</scope>
    <source>
        <strain evidence="3">DSM 45096 / BCRC 16803 / CGMCC 4.1857 / CIP 109030 / JCM 12277 / KCTC 19219 / NBRC 100920 / 33214</strain>
    </source>
</reference>
<evidence type="ECO:0000256" key="1">
    <source>
        <dbReference type="SAM" id="Phobius"/>
    </source>
</evidence>
<protein>
    <recommendedName>
        <fullName evidence="4">DUF2568 domain-containing protein</fullName>
    </recommendedName>
</protein>
<dbReference type="STRING" id="235985.SAMN05414137_102561"/>
<dbReference type="RefSeq" id="WP_052438425.1">
    <property type="nucleotide sequence ID" value="NZ_BBPN01000005.1"/>
</dbReference>
<keyword evidence="1" id="KW-1133">Transmembrane helix</keyword>
<feature type="transmembrane region" description="Helical" evidence="1">
    <location>
        <begin position="75"/>
        <end position="94"/>
    </location>
</feature>
<feature type="transmembrane region" description="Helical" evidence="1">
    <location>
        <begin position="100"/>
        <end position="116"/>
    </location>
</feature>
<keyword evidence="3" id="KW-1185">Reference proteome</keyword>
<dbReference type="InterPro" id="IPR021214">
    <property type="entry name" value="DUF2568"/>
</dbReference>
<keyword evidence="1" id="KW-0472">Membrane</keyword>
<dbReference type="eggNOG" id="ENOG50336ZS">
    <property type="taxonomic scope" value="Bacteria"/>
</dbReference>
<dbReference type="Pfam" id="PF10823">
    <property type="entry name" value="DUF2568"/>
    <property type="match status" value="1"/>
</dbReference>
<name>A0A1H7IBD5_STRJI</name>
<gene>
    <name evidence="2" type="ORF">SAMN05414137_102561</name>
</gene>
<dbReference type="OrthoDB" id="4557830at2"/>